<feature type="region of interest" description="Disordered" evidence="1">
    <location>
        <begin position="1"/>
        <end position="96"/>
    </location>
</feature>
<proteinExistence type="predicted"/>
<evidence type="ECO:0000313" key="3">
    <source>
        <dbReference type="Proteomes" id="UP000515908"/>
    </source>
</evidence>
<dbReference type="Proteomes" id="UP000515908">
    <property type="component" value="Chromosome 21"/>
</dbReference>
<dbReference type="EMBL" id="LR877165">
    <property type="protein sequence ID" value="CAD2221473.1"/>
    <property type="molecule type" value="Genomic_DNA"/>
</dbReference>
<sequence length="206" mass="22073">MTDNSRRPFISAPQSSPPVVAALAVPSPSDSSGRVKSGSITSSRLLAGSYRSNTDLPPSGEPRTGRSARAADEEQAASLLSPRPAAAAADSNHSQDDEGILDEFLVVPYPFTGAPDDEILFDDFEEDQAYAAFLPRGEGDVQPCYLWIGSECSLSEAEVLDAYYTNLVTEKGELSNVVRLADNRVVKLVVEEITHEGEEPDALLCL</sequence>
<gene>
    <name evidence="2" type="ORF">ADEAN_000900500</name>
</gene>
<feature type="compositionally biased region" description="Low complexity" evidence="1">
    <location>
        <begin position="11"/>
        <end position="32"/>
    </location>
</feature>
<feature type="compositionally biased region" description="Low complexity" evidence="1">
    <location>
        <begin position="76"/>
        <end position="89"/>
    </location>
</feature>
<protein>
    <submittedName>
        <fullName evidence="2">Uncharacterized protein</fullName>
    </submittedName>
</protein>
<accession>A0A7G2CSS9</accession>
<organism evidence="2 3">
    <name type="scientific">Angomonas deanei</name>
    <dbReference type="NCBI Taxonomy" id="59799"/>
    <lineage>
        <taxon>Eukaryota</taxon>
        <taxon>Discoba</taxon>
        <taxon>Euglenozoa</taxon>
        <taxon>Kinetoplastea</taxon>
        <taxon>Metakinetoplastina</taxon>
        <taxon>Trypanosomatida</taxon>
        <taxon>Trypanosomatidae</taxon>
        <taxon>Strigomonadinae</taxon>
        <taxon>Angomonas</taxon>
    </lineage>
</organism>
<keyword evidence="3" id="KW-1185">Reference proteome</keyword>
<feature type="compositionally biased region" description="Polar residues" evidence="1">
    <location>
        <begin position="38"/>
        <end position="56"/>
    </location>
</feature>
<name>A0A7G2CSS9_9TRYP</name>
<dbReference type="VEuPathDB" id="TriTrypDB:ADEAN_000900500"/>
<reference evidence="2 3" key="1">
    <citation type="submission" date="2020-08" db="EMBL/GenBank/DDBJ databases">
        <authorList>
            <person name="Newling K."/>
            <person name="Davey J."/>
            <person name="Forrester S."/>
        </authorList>
    </citation>
    <scope>NUCLEOTIDE SEQUENCE [LARGE SCALE GENOMIC DNA]</scope>
    <source>
        <strain evidence="3">Crithidia deanei Carvalho (ATCC PRA-265)</strain>
    </source>
</reference>
<dbReference type="AlphaFoldDB" id="A0A7G2CSS9"/>
<evidence type="ECO:0000313" key="2">
    <source>
        <dbReference type="EMBL" id="CAD2221473.1"/>
    </source>
</evidence>
<evidence type="ECO:0000256" key="1">
    <source>
        <dbReference type="SAM" id="MobiDB-lite"/>
    </source>
</evidence>